<dbReference type="PANTHER" id="PTHR30469:SF20">
    <property type="entry name" value="EFFLUX RND TRANSPORTER PERIPLASMIC ADAPTOR SUBUNIT"/>
    <property type="match status" value="1"/>
</dbReference>
<comment type="similarity">
    <text evidence="1">Belongs to the membrane fusion protein (MFP) (TC 8.A.1) family.</text>
</comment>
<reference evidence="4 5" key="1">
    <citation type="submission" date="2019-01" db="EMBL/GenBank/DDBJ databases">
        <title>Vibrio BEI176 sp. nov, a marine bacterium isolated from China: eastern marignal seas.</title>
        <authorList>
            <person name="Li B."/>
        </authorList>
    </citation>
    <scope>NUCLEOTIDE SEQUENCE [LARGE SCALE GENOMIC DNA]</scope>
    <source>
        <strain evidence="4 5">BEI176</strain>
    </source>
</reference>
<dbReference type="InterPro" id="IPR058625">
    <property type="entry name" value="MdtA-like_BSH"/>
</dbReference>
<accession>A0A4Y8W9N3</accession>
<name>A0A4Y8W9N3_9VIBR</name>
<comment type="caution">
    <text evidence="4">The sequence shown here is derived from an EMBL/GenBank/DDBJ whole genome shotgun (WGS) entry which is preliminary data.</text>
</comment>
<sequence>MMRFAAIGLSVLVLAGCNKANSEISEPVVKPVKLTEVPNVQSERYDSFIANIDATDRASLSFQVAGEVEELFIHMGSEVKQGDVLAKLDPTDYQLAYQARLAEFNLAKTAFQRAEKLHAKKLISVDTYDQHEAKYKAASASLEQAKTDLDYTQILAPFDGVVSITFSKEHQVVGANQPVLNVIDNGVMDVVFTIPVSYAEQYGLEHIESSTFHVVMDSHSGVAIPARFKEISTKPDSDTNSYSASVSIERPKLMNLLPGMTAQVKLLNETGQRYVHIADTAWVSKQDTSGELYRFDQDSQTISPIEVQLDSNGNVIAGLNSGDLIVEAGVESLLPGQQVKAWKKEGGI</sequence>
<dbReference type="AlphaFoldDB" id="A0A4Y8W9N3"/>
<dbReference type="EMBL" id="SATR01000052">
    <property type="protein sequence ID" value="TFH89650.1"/>
    <property type="molecule type" value="Genomic_DNA"/>
</dbReference>
<dbReference type="Gene3D" id="2.40.30.170">
    <property type="match status" value="1"/>
</dbReference>
<dbReference type="Gene3D" id="2.40.50.100">
    <property type="match status" value="1"/>
</dbReference>
<gene>
    <name evidence="4" type="ORF">ELS82_21125</name>
</gene>
<dbReference type="Proteomes" id="UP000297753">
    <property type="component" value="Unassembled WGS sequence"/>
</dbReference>
<evidence type="ECO:0000259" key="3">
    <source>
        <dbReference type="Pfam" id="PF25917"/>
    </source>
</evidence>
<organism evidence="4 5">
    <name type="scientific">Vibrio ouci</name>
    <dbReference type="NCBI Taxonomy" id="2499078"/>
    <lineage>
        <taxon>Bacteria</taxon>
        <taxon>Pseudomonadati</taxon>
        <taxon>Pseudomonadota</taxon>
        <taxon>Gammaproteobacteria</taxon>
        <taxon>Vibrionales</taxon>
        <taxon>Vibrionaceae</taxon>
        <taxon>Vibrio</taxon>
    </lineage>
</organism>
<dbReference type="PANTHER" id="PTHR30469">
    <property type="entry name" value="MULTIDRUG RESISTANCE PROTEIN MDTA"/>
    <property type="match status" value="1"/>
</dbReference>
<dbReference type="NCBIfam" id="TIGR01730">
    <property type="entry name" value="RND_mfp"/>
    <property type="match status" value="1"/>
</dbReference>
<dbReference type="Gene3D" id="1.10.287.470">
    <property type="entry name" value="Helix hairpin bin"/>
    <property type="match status" value="1"/>
</dbReference>
<evidence type="ECO:0000259" key="2">
    <source>
        <dbReference type="Pfam" id="PF25876"/>
    </source>
</evidence>
<dbReference type="Pfam" id="PF25917">
    <property type="entry name" value="BSH_RND"/>
    <property type="match status" value="1"/>
</dbReference>
<evidence type="ECO:0000256" key="1">
    <source>
        <dbReference type="ARBA" id="ARBA00009477"/>
    </source>
</evidence>
<dbReference type="GO" id="GO:0015562">
    <property type="term" value="F:efflux transmembrane transporter activity"/>
    <property type="evidence" value="ECO:0007669"/>
    <property type="project" value="TreeGrafter"/>
</dbReference>
<dbReference type="SUPFAM" id="SSF111369">
    <property type="entry name" value="HlyD-like secretion proteins"/>
    <property type="match status" value="1"/>
</dbReference>
<proteinExistence type="inferred from homology"/>
<keyword evidence="5" id="KW-1185">Reference proteome</keyword>
<feature type="domain" description="Multidrug resistance protein MdtA-like barrel-sandwich hybrid" evidence="3">
    <location>
        <begin position="58"/>
        <end position="183"/>
    </location>
</feature>
<dbReference type="PROSITE" id="PS51257">
    <property type="entry name" value="PROKAR_LIPOPROTEIN"/>
    <property type="match status" value="1"/>
</dbReference>
<dbReference type="Gene3D" id="2.40.420.20">
    <property type="match status" value="1"/>
</dbReference>
<evidence type="ECO:0000313" key="5">
    <source>
        <dbReference type="Proteomes" id="UP000297753"/>
    </source>
</evidence>
<protein>
    <submittedName>
        <fullName evidence="4">Efflux RND transporter periplasmic adaptor subunit</fullName>
    </submittedName>
</protein>
<dbReference type="OrthoDB" id="1185083at2"/>
<evidence type="ECO:0000313" key="4">
    <source>
        <dbReference type="EMBL" id="TFH89650.1"/>
    </source>
</evidence>
<dbReference type="InterPro" id="IPR058624">
    <property type="entry name" value="MdtA-like_HH"/>
</dbReference>
<feature type="domain" description="Multidrug resistance protein MdtA-like alpha-helical hairpin" evidence="2">
    <location>
        <begin position="100"/>
        <end position="152"/>
    </location>
</feature>
<dbReference type="GO" id="GO:1990281">
    <property type="term" value="C:efflux pump complex"/>
    <property type="evidence" value="ECO:0007669"/>
    <property type="project" value="TreeGrafter"/>
</dbReference>
<dbReference type="InterPro" id="IPR006143">
    <property type="entry name" value="RND_pump_MFP"/>
</dbReference>
<dbReference type="Pfam" id="PF25876">
    <property type="entry name" value="HH_MFP_RND"/>
    <property type="match status" value="1"/>
</dbReference>